<reference evidence="4" key="1">
    <citation type="journal article" date="2014" name="Int. J. Syst. Evol. Microbiol.">
        <title>Complete genome sequence of Corynebacterium casei LMG S-19264T (=DSM 44701T), isolated from a smear-ripened cheese.</title>
        <authorList>
            <consortium name="US DOE Joint Genome Institute (JGI-PGF)"/>
            <person name="Walter F."/>
            <person name="Albersmeier A."/>
            <person name="Kalinowski J."/>
            <person name="Ruckert C."/>
        </authorList>
    </citation>
    <scope>NUCLEOTIDE SEQUENCE</scope>
    <source>
        <strain evidence="4">CGMCC 1.15095</strain>
    </source>
</reference>
<dbReference type="Gene3D" id="3.30.160.390">
    <property type="entry name" value="Integrase, DNA-binding domain"/>
    <property type="match status" value="1"/>
</dbReference>
<dbReference type="AlphaFoldDB" id="A0A916TRR6"/>
<evidence type="ECO:0000259" key="3">
    <source>
        <dbReference type="Pfam" id="PF13356"/>
    </source>
</evidence>
<accession>A0A916TRR6</accession>
<evidence type="ECO:0000313" key="4">
    <source>
        <dbReference type="EMBL" id="GGB88005.1"/>
    </source>
</evidence>
<dbReference type="Pfam" id="PF13356">
    <property type="entry name" value="Arm-DNA-bind_3"/>
    <property type="match status" value="1"/>
</dbReference>
<dbReference type="PANTHER" id="PTHR30629">
    <property type="entry name" value="PROPHAGE INTEGRASE"/>
    <property type="match status" value="1"/>
</dbReference>
<keyword evidence="2" id="KW-0229">DNA integration</keyword>
<feature type="domain" description="Integrase DNA-binding" evidence="3">
    <location>
        <begin position="6"/>
        <end position="60"/>
    </location>
</feature>
<gene>
    <name evidence="4" type="ORF">GCM10011494_02930</name>
</gene>
<dbReference type="EMBL" id="BMHK01000001">
    <property type="protein sequence ID" value="GGB88005.1"/>
    <property type="molecule type" value="Genomic_DNA"/>
</dbReference>
<dbReference type="RefSeq" id="WP_188767502.1">
    <property type="nucleotide sequence ID" value="NZ_BMHK01000001.1"/>
</dbReference>
<sequence length="81" mass="8704">MALSFVAINAAKPRAKPYKLSDGAGLYLLVTPGGGRLWRMNYRFGGKQKTLALGLYPDVSAPGLCPRRPLARACENDAVLV</sequence>
<dbReference type="InterPro" id="IPR025166">
    <property type="entry name" value="Integrase_DNA_bind_dom"/>
</dbReference>
<reference evidence="4" key="2">
    <citation type="submission" date="2020-09" db="EMBL/GenBank/DDBJ databases">
        <authorList>
            <person name="Sun Q."/>
            <person name="Zhou Y."/>
        </authorList>
    </citation>
    <scope>NUCLEOTIDE SEQUENCE</scope>
    <source>
        <strain evidence="4">CGMCC 1.15095</strain>
    </source>
</reference>
<dbReference type="GO" id="GO:0015074">
    <property type="term" value="P:DNA integration"/>
    <property type="evidence" value="ECO:0007669"/>
    <property type="project" value="UniProtKB-KW"/>
</dbReference>
<evidence type="ECO:0000256" key="1">
    <source>
        <dbReference type="ARBA" id="ARBA00008857"/>
    </source>
</evidence>
<proteinExistence type="inferred from homology"/>
<protein>
    <recommendedName>
        <fullName evidence="3">Integrase DNA-binding domain-containing protein</fullName>
    </recommendedName>
</protein>
<dbReference type="PANTHER" id="PTHR30629:SF2">
    <property type="entry name" value="PROPHAGE INTEGRASE INTS-RELATED"/>
    <property type="match status" value="1"/>
</dbReference>
<evidence type="ECO:0000313" key="5">
    <source>
        <dbReference type="Proteomes" id="UP000608154"/>
    </source>
</evidence>
<comment type="similarity">
    <text evidence="1">Belongs to the 'phage' integrase family.</text>
</comment>
<keyword evidence="5" id="KW-1185">Reference proteome</keyword>
<dbReference type="InterPro" id="IPR050808">
    <property type="entry name" value="Phage_Integrase"/>
</dbReference>
<evidence type="ECO:0000256" key="2">
    <source>
        <dbReference type="ARBA" id="ARBA00022908"/>
    </source>
</evidence>
<dbReference type="InterPro" id="IPR038488">
    <property type="entry name" value="Integrase_DNA-bd_sf"/>
</dbReference>
<organism evidence="4 5">
    <name type="scientific">Novosphingobium endophyticum</name>
    <dbReference type="NCBI Taxonomy" id="1955250"/>
    <lineage>
        <taxon>Bacteria</taxon>
        <taxon>Pseudomonadati</taxon>
        <taxon>Pseudomonadota</taxon>
        <taxon>Alphaproteobacteria</taxon>
        <taxon>Sphingomonadales</taxon>
        <taxon>Sphingomonadaceae</taxon>
        <taxon>Novosphingobium</taxon>
    </lineage>
</organism>
<dbReference type="Proteomes" id="UP000608154">
    <property type="component" value="Unassembled WGS sequence"/>
</dbReference>
<name>A0A916TRR6_9SPHN</name>
<comment type="caution">
    <text evidence="4">The sequence shown here is derived from an EMBL/GenBank/DDBJ whole genome shotgun (WGS) entry which is preliminary data.</text>
</comment>